<gene>
    <name evidence="6" type="ORF">HNR39_003556</name>
</gene>
<dbReference type="PIRSF" id="PIRSF000303">
    <property type="entry name" value="Glutathion_perox"/>
    <property type="match status" value="1"/>
</dbReference>
<dbReference type="Gene3D" id="3.40.30.10">
    <property type="entry name" value="Glutaredoxin"/>
    <property type="match status" value="1"/>
</dbReference>
<dbReference type="GO" id="GO:0034599">
    <property type="term" value="P:cellular response to oxidative stress"/>
    <property type="evidence" value="ECO:0007669"/>
    <property type="project" value="TreeGrafter"/>
</dbReference>
<dbReference type="PRINTS" id="PR01011">
    <property type="entry name" value="GLUTPROXDASE"/>
</dbReference>
<keyword evidence="7" id="KW-1185">Reference proteome</keyword>
<name>A0A840RX81_9BURK</name>
<evidence type="ECO:0000256" key="4">
    <source>
        <dbReference type="PIRSR" id="PIRSR000303-1"/>
    </source>
</evidence>
<dbReference type="InterPro" id="IPR000889">
    <property type="entry name" value="Glutathione_peroxidase"/>
</dbReference>
<reference evidence="6 7" key="1">
    <citation type="submission" date="2020-08" db="EMBL/GenBank/DDBJ databases">
        <title>Genomic Encyclopedia of Type Strains, Phase IV (KMG-IV): sequencing the most valuable type-strain genomes for metagenomic binning, comparative biology and taxonomic classification.</title>
        <authorList>
            <person name="Goeker M."/>
        </authorList>
    </citation>
    <scope>NUCLEOTIDE SEQUENCE [LARGE SCALE GENOMIC DNA]</scope>
    <source>
        <strain evidence="6 7">DSM 23240</strain>
    </source>
</reference>
<evidence type="ECO:0000256" key="2">
    <source>
        <dbReference type="ARBA" id="ARBA00022559"/>
    </source>
</evidence>
<dbReference type="InterPro" id="IPR036249">
    <property type="entry name" value="Thioredoxin-like_sf"/>
</dbReference>
<dbReference type="PANTHER" id="PTHR11592:SF40">
    <property type="entry name" value="THIOREDOXIN_GLUTATHIONE PEROXIDASE BTUE"/>
    <property type="match status" value="1"/>
</dbReference>
<dbReference type="PANTHER" id="PTHR11592">
    <property type="entry name" value="GLUTATHIONE PEROXIDASE"/>
    <property type="match status" value="1"/>
</dbReference>
<dbReference type="EMBL" id="JACHHQ010000008">
    <property type="protein sequence ID" value="MBB5201698.1"/>
    <property type="molecule type" value="Genomic_DNA"/>
</dbReference>
<evidence type="ECO:0000313" key="7">
    <source>
        <dbReference type="Proteomes" id="UP000571084"/>
    </source>
</evidence>
<comment type="caution">
    <text evidence="6">The sequence shown here is derived from an EMBL/GenBank/DDBJ whole genome shotgun (WGS) entry which is preliminary data.</text>
</comment>
<dbReference type="AlphaFoldDB" id="A0A840RX81"/>
<dbReference type="SUPFAM" id="SSF52833">
    <property type="entry name" value="Thioredoxin-like"/>
    <property type="match status" value="1"/>
</dbReference>
<evidence type="ECO:0000256" key="1">
    <source>
        <dbReference type="ARBA" id="ARBA00006926"/>
    </source>
</evidence>
<accession>A0A840RX81</accession>
<sequence>MSTLPLETNIPQIPLQRPDGTFATLSDYLGQVVLVVNVASKCGLTPQYAGLESLYKEKREAGLTVLAFPAGNFRDQELDSDTEISAFCTLNYGVSFPIFSKISVAGADQHPLYAGLTHALPQALAADEFVTMMQKHNLHLASEPELLWNFEKFLISRQGEVVGRFAPHIGVEDPRLAQAIEAELAKA</sequence>
<dbReference type="InterPro" id="IPR029759">
    <property type="entry name" value="GPX_AS"/>
</dbReference>
<comment type="similarity">
    <text evidence="1 5">Belongs to the glutathione peroxidase family.</text>
</comment>
<dbReference type="CDD" id="cd00340">
    <property type="entry name" value="GSH_Peroxidase"/>
    <property type="match status" value="1"/>
</dbReference>
<dbReference type="Proteomes" id="UP000571084">
    <property type="component" value="Unassembled WGS sequence"/>
</dbReference>
<feature type="active site" evidence="4">
    <location>
        <position position="42"/>
    </location>
</feature>
<organism evidence="6 7">
    <name type="scientific">Glaciimonas immobilis</name>
    <dbReference type="NCBI Taxonomy" id="728004"/>
    <lineage>
        <taxon>Bacteria</taxon>
        <taxon>Pseudomonadati</taxon>
        <taxon>Pseudomonadota</taxon>
        <taxon>Betaproteobacteria</taxon>
        <taxon>Burkholderiales</taxon>
        <taxon>Oxalobacteraceae</taxon>
        <taxon>Glaciimonas</taxon>
    </lineage>
</organism>
<protein>
    <recommendedName>
        <fullName evidence="5">Glutathione peroxidase</fullName>
    </recommendedName>
</protein>
<dbReference type="PROSITE" id="PS00460">
    <property type="entry name" value="GLUTATHIONE_PEROXID_1"/>
    <property type="match status" value="1"/>
</dbReference>
<keyword evidence="2 5" id="KW-0575">Peroxidase</keyword>
<proteinExistence type="inferred from homology"/>
<dbReference type="GO" id="GO:0004601">
    <property type="term" value="F:peroxidase activity"/>
    <property type="evidence" value="ECO:0007669"/>
    <property type="project" value="UniProtKB-KW"/>
</dbReference>
<dbReference type="RefSeq" id="WP_168057277.1">
    <property type="nucleotide sequence ID" value="NZ_JAAOZT010000017.1"/>
</dbReference>
<evidence type="ECO:0000313" key="6">
    <source>
        <dbReference type="EMBL" id="MBB5201698.1"/>
    </source>
</evidence>
<dbReference type="PROSITE" id="PS51355">
    <property type="entry name" value="GLUTATHIONE_PEROXID_3"/>
    <property type="match status" value="1"/>
</dbReference>
<evidence type="ECO:0000256" key="3">
    <source>
        <dbReference type="ARBA" id="ARBA00023002"/>
    </source>
</evidence>
<dbReference type="Pfam" id="PF00255">
    <property type="entry name" value="GSHPx"/>
    <property type="match status" value="1"/>
</dbReference>
<evidence type="ECO:0000256" key="5">
    <source>
        <dbReference type="RuleBase" id="RU000499"/>
    </source>
</evidence>
<keyword evidence="3 5" id="KW-0560">Oxidoreductase</keyword>